<keyword evidence="6" id="KW-1185">Reference proteome</keyword>
<gene>
    <name evidence="5" type="ORF">G6O67_002540</name>
</gene>
<evidence type="ECO:0000313" key="5">
    <source>
        <dbReference type="EMBL" id="KAF4510665.1"/>
    </source>
</evidence>
<evidence type="ECO:0000256" key="1">
    <source>
        <dbReference type="ARBA" id="ARBA00004123"/>
    </source>
</evidence>
<keyword evidence="3" id="KW-0804">Transcription</keyword>
<dbReference type="Proteomes" id="UP000557566">
    <property type="component" value="Unassembled WGS sequence"/>
</dbReference>
<proteinExistence type="predicted"/>
<dbReference type="GO" id="GO:0046982">
    <property type="term" value="F:protein heterodimerization activity"/>
    <property type="evidence" value="ECO:0007669"/>
    <property type="project" value="InterPro"/>
</dbReference>
<sequence length="83" mass="9072">MEPRARAGNNVGKMNISHNELAQLLFAYGDVKSPLPETVRVLDEILTDFMQSIAFEATLFDLRLAPPPPHSVLAFRSGSGASF</sequence>
<evidence type="ECO:0000256" key="4">
    <source>
        <dbReference type="ARBA" id="ARBA00023242"/>
    </source>
</evidence>
<evidence type="ECO:0000256" key="3">
    <source>
        <dbReference type="ARBA" id="ARBA00023163"/>
    </source>
</evidence>
<dbReference type="InterPro" id="IPR009072">
    <property type="entry name" value="Histone-fold"/>
</dbReference>
<dbReference type="InterPro" id="IPR003195">
    <property type="entry name" value="TFIID_TAF13"/>
</dbReference>
<dbReference type="AlphaFoldDB" id="A0A8H4V7N5"/>
<name>A0A8H4V7N5_9HYPO</name>
<accession>A0A8H4V7N5</accession>
<dbReference type="GO" id="GO:0005634">
    <property type="term" value="C:nucleus"/>
    <property type="evidence" value="ECO:0007669"/>
    <property type="project" value="UniProtKB-SubCell"/>
</dbReference>
<dbReference type="Gene3D" id="1.10.20.10">
    <property type="entry name" value="Histone, subunit A"/>
    <property type="match status" value="1"/>
</dbReference>
<evidence type="ECO:0000313" key="6">
    <source>
        <dbReference type="Proteomes" id="UP000557566"/>
    </source>
</evidence>
<dbReference type="Pfam" id="PF02269">
    <property type="entry name" value="TFIID-18kDa"/>
    <property type="match status" value="1"/>
</dbReference>
<protein>
    <submittedName>
        <fullName evidence="5">Uncharacterized protein</fullName>
    </submittedName>
</protein>
<dbReference type="OrthoDB" id="10266074at2759"/>
<keyword evidence="4" id="KW-0539">Nucleus</keyword>
<reference evidence="5 6" key="1">
    <citation type="journal article" date="2020" name="Genome Biol. Evol.">
        <title>A new high-quality draft genome assembly of the Chinese cordyceps Ophiocordyceps sinensis.</title>
        <authorList>
            <person name="Shu R."/>
            <person name="Zhang J."/>
            <person name="Meng Q."/>
            <person name="Zhang H."/>
            <person name="Zhou G."/>
            <person name="Li M."/>
            <person name="Wu P."/>
            <person name="Zhao Y."/>
            <person name="Chen C."/>
            <person name="Qin Q."/>
        </authorList>
    </citation>
    <scope>NUCLEOTIDE SEQUENCE [LARGE SCALE GENOMIC DNA]</scope>
    <source>
        <strain evidence="5 6">IOZ07</strain>
    </source>
</reference>
<evidence type="ECO:0000256" key="2">
    <source>
        <dbReference type="ARBA" id="ARBA00023015"/>
    </source>
</evidence>
<dbReference type="SUPFAM" id="SSF47113">
    <property type="entry name" value="Histone-fold"/>
    <property type="match status" value="1"/>
</dbReference>
<dbReference type="GO" id="GO:0006366">
    <property type="term" value="P:transcription by RNA polymerase II"/>
    <property type="evidence" value="ECO:0007669"/>
    <property type="project" value="InterPro"/>
</dbReference>
<comment type="caution">
    <text evidence="5">The sequence shown here is derived from an EMBL/GenBank/DDBJ whole genome shotgun (WGS) entry which is preliminary data.</text>
</comment>
<dbReference type="EMBL" id="JAAVMX010000003">
    <property type="protein sequence ID" value="KAF4510665.1"/>
    <property type="molecule type" value="Genomic_DNA"/>
</dbReference>
<keyword evidence="2" id="KW-0805">Transcription regulation</keyword>
<organism evidence="5 6">
    <name type="scientific">Ophiocordyceps sinensis</name>
    <dbReference type="NCBI Taxonomy" id="72228"/>
    <lineage>
        <taxon>Eukaryota</taxon>
        <taxon>Fungi</taxon>
        <taxon>Dikarya</taxon>
        <taxon>Ascomycota</taxon>
        <taxon>Pezizomycotina</taxon>
        <taxon>Sordariomycetes</taxon>
        <taxon>Hypocreomycetidae</taxon>
        <taxon>Hypocreales</taxon>
        <taxon>Ophiocordycipitaceae</taxon>
        <taxon>Ophiocordyceps</taxon>
    </lineage>
</organism>
<comment type="subcellular location">
    <subcellularLocation>
        <location evidence="1">Nucleus</location>
    </subcellularLocation>
</comment>